<evidence type="ECO:0000313" key="2">
    <source>
        <dbReference type="EMBL" id="QJT07415.1"/>
    </source>
</evidence>
<gene>
    <name evidence="3" type="ORF">DQK91_08860</name>
    <name evidence="2" type="ORF">E8L03_00130</name>
</gene>
<dbReference type="PANTHER" id="PTHR37832">
    <property type="entry name" value="BLL2683 PROTEIN"/>
    <property type="match status" value="1"/>
</dbReference>
<reference evidence="2 5" key="2">
    <citation type="submission" date="2019-04" db="EMBL/GenBank/DDBJ databases">
        <title>Isolation and culture of sulfate reducing bacteria from the cold seep of the South China Sea.</title>
        <authorList>
            <person name="Sun C."/>
            <person name="Liu R."/>
        </authorList>
    </citation>
    <scope>NUCLEOTIDE SEQUENCE [LARGE SCALE GENOMIC DNA]</scope>
    <source>
        <strain evidence="2 5">CS1</strain>
    </source>
</reference>
<dbReference type="Proteomes" id="UP000434052">
    <property type="component" value="Unassembled WGS sequence"/>
</dbReference>
<dbReference type="EMBL" id="QMIF01000004">
    <property type="protein sequence ID" value="TVM34670.1"/>
    <property type="molecule type" value="Genomic_DNA"/>
</dbReference>
<dbReference type="EMBL" id="CP039543">
    <property type="protein sequence ID" value="QJT07415.1"/>
    <property type="molecule type" value="Genomic_DNA"/>
</dbReference>
<evidence type="ECO:0000313" key="4">
    <source>
        <dbReference type="Proteomes" id="UP000434052"/>
    </source>
</evidence>
<evidence type="ECO:0000313" key="3">
    <source>
        <dbReference type="EMBL" id="TVM34670.1"/>
    </source>
</evidence>
<dbReference type="RefSeq" id="WP_144304991.1">
    <property type="nucleotide sequence ID" value="NZ_CP039543.1"/>
</dbReference>
<feature type="domain" description="Stress-response A/B barrel" evidence="1">
    <location>
        <begin position="2"/>
        <end position="94"/>
    </location>
</feature>
<dbReference type="SMART" id="SM00886">
    <property type="entry name" value="Dabb"/>
    <property type="match status" value="1"/>
</dbReference>
<dbReference type="PANTHER" id="PTHR37832:SF1">
    <property type="entry name" value="STRESS-RESPONSE A_B BARREL DOMAIN-CONTAINING PROTEIN"/>
    <property type="match status" value="1"/>
</dbReference>
<proteinExistence type="predicted"/>
<dbReference type="Pfam" id="PF07876">
    <property type="entry name" value="Dabb"/>
    <property type="match status" value="1"/>
</dbReference>
<reference evidence="3 4" key="1">
    <citation type="submission" date="2018-06" db="EMBL/GenBank/DDBJ databases">
        <title>Complete genome of Desulfovibrio marinus P48SEP.</title>
        <authorList>
            <person name="Crispim J.S."/>
            <person name="Vidigal P.M.P."/>
            <person name="Silva L.C.F."/>
            <person name="Araujo L.C."/>
            <person name="Laguardia C.N."/>
            <person name="Dias R.S."/>
            <person name="Sousa M.P."/>
            <person name="Paula S.O."/>
            <person name="Silva C."/>
        </authorList>
    </citation>
    <scope>NUCLEOTIDE SEQUENCE [LARGE SCALE GENOMIC DNA]</scope>
    <source>
        <strain evidence="3 4">P48SEP</strain>
    </source>
</reference>
<dbReference type="Proteomes" id="UP000503251">
    <property type="component" value="Chromosome"/>
</dbReference>
<protein>
    <submittedName>
        <fullName evidence="3">Dabb family protein</fullName>
    </submittedName>
</protein>
<accession>A0A6P1ZHN5</accession>
<dbReference type="InterPro" id="IPR013097">
    <property type="entry name" value="Dabb"/>
</dbReference>
<name>A0A6P1ZHN5_9BACT</name>
<keyword evidence="5" id="KW-1185">Reference proteome</keyword>
<dbReference type="AlphaFoldDB" id="A0A6P1ZHN5"/>
<dbReference type="SUPFAM" id="SSF54909">
    <property type="entry name" value="Dimeric alpha+beta barrel"/>
    <property type="match status" value="1"/>
</dbReference>
<dbReference type="InterPro" id="IPR011008">
    <property type="entry name" value="Dimeric_a/b-barrel"/>
</dbReference>
<dbReference type="Gene3D" id="3.30.70.100">
    <property type="match status" value="1"/>
</dbReference>
<sequence length="96" mass="11137">MVTHIVMWKLKEENKAENAREMKKRLDAINDLIPGLKRLEVSTNILVSDPETDIALFSQFDTLEDLKTYAEHPRHLEVVAFIKSVAAERRVVDYEL</sequence>
<evidence type="ECO:0000313" key="5">
    <source>
        <dbReference type="Proteomes" id="UP000503251"/>
    </source>
</evidence>
<dbReference type="OrthoDB" id="9808130at2"/>
<dbReference type="PROSITE" id="PS51502">
    <property type="entry name" value="S_R_A_B_BARREL"/>
    <property type="match status" value="1"/>
</dbReference>
<evidence type="ECO:0000259" key="1">
    <source>
        <dbReference type="PROSITE" id="PS51502"/>
    </source>
</evidence>
<organism evidence="3 4">
    <name type="scientific">Oceanidesulfovibrio marinus</name>
    <dbReference type="NCBI Taxonomy" id="370038"/>
    <lineage>
        <taxon>Bacteria</taxon>
        <taxon>Pseudomonadati</taxon>
        <taxon>Thermodesulfobacteriota</taxon>
        <taxon>Desulfovibrionia</taxon>
        <taxon>Desulfovibrionales</taxon>
        <taxon>Desulfovibrionaceae</taxon>
        <taxon>Oceanidesulfovibrio</taxon>
    </lineage>
</organism>